<dbReference type="AlphaFoldDB" id="A0A5C4YB84"/>
<keyword evidence="5" id="KW-1185">Reference proteome</keyword>
<evidence type="ECO:0000313" key="4">
    <source>
        <dbReference type="Proteomes" id="UP000313988"/>
    </source>
</evidence>
<evidence type="ECO:0000259" key="1">
    <source>
        <dbReference type="SMART" id="SM01120"/>
    </source>
</evidence>
<dbReference type="InterPro" id="IPR036117">
    <property type="entry name" value="DhaL_dom_sf"/>
</dbReference>
<accession>A0A5C4YB84</accession>
<dbReference type="EMBL" id="JACHEW010000003">
    <property type="protein sequence ID" value="MBB6015484.1"/>
    <property type="molecule type" value="Genomic_DNA"/>
</dbReference>
<protein>
    <submittedName>
        <fullName evidence="2 3">Dihydroxyacetone kinase</fullName>
    </submittedName>
</protein>
<name>A0A5C4YB84_9DEIO</name>
<evidence type="ECO:0000313" key="2">
    <source>
        <dbReference type="EMBL" id="MBB6015484.1"/>
    </source>
</evidence>
<comment type="caution">
    <text evidence="3">The sequence shown here is derived from an EMBL/GenBank/DDBJ whole genome shotgun (WGS) entry which is preliminary data.</text>
</comment>
<organism evidence="3 4">
    <name type="scientific">Deinococcus radiopugnans ATCC 19172</name>
    <dbReference type="NCBI Taxonomy" id="585398"/>
    <lineage>
        <taxon>Bacteria</taxon>
        <taxon>Thermotogati</taxon>
        <taxon>Deinococcota</taxon>
        <taxon>Deinococci</taxon>
        <taxon>Deinococcales</taxon>
        <taxon>Deinococcaceae</taxon>
        <taxon>Deinococcus</taxon>
    </lineage>
</organism>
<reference evidence="3 4" key="1">
    <citation type="submission" date="2019-06" db="EMBL/GenBank/DDBJ databases">
        <title>Genome sequence of Deinococcus radiopugnans ATCC 19172.</title>
        <authorList>
            <person name="Maclea K.S."/>
            <person name="Maynard C.R."/>
        </authorList>
    </citation>
    <scope>NUCLEOTIDE SEQUENCE [LARGE SCALE GENOMIC DNA]</scope>
    <source>
        <strain evidence="3 4">ATCC 19172</strain>
    </source>
</reference>
<feature type="domain" description="DhaL" evidence="1">
    <location>
        <begin position="31"/>
        <end position="177"/>
    </location>
</feature>
<dbReference type="OrthoDB" id="9800291at2"/>
<dbReference type="GO" id="GO:0004371">
    <property type="term" value="F:glycerone kinase activity"/>
    <property type="evidence" value="ECO:0007669"/>
    <property type="project" value="InterPro"/>
</dbReference>
<dbReference type="GO" id="GO:0006071">
    <property type="term" value="P:glycerol metabolic process"/>
    <property type="evidence" value="ECO:0007669"/>
    <property type="project" value="InterPro"/>
</dbReference>
<keyword evidence="3" id="KW-0418">Kinase</keyword>
<sequence length="180" mass="18741">MTSKQSVPSTQAVDMVQRLIDDVAAQPVLALGQAFSLTRERLAARTTPPEVGGALEDLGLTLTESTDNLEAPLYGNVFLAMAGALQGADRVDRENFGEALTAGLDSVQTVGDTSPARQQLTDTLIAARNAYRDAAQAGQPFSACLDRMVAACPAGRESAGPPLPALTLQTMARSIQAALS</sequence>
<keyword evidence="3" id="KW-0808">Transferase</keyword>
<dbReference type="Proteomes" id="UP000313988">
    <property type="component" value="Unassembled WGS sequence"/>
</dbReference>
<dbReference type="Pfam" id="PF02734">
    <property type="entry name" value="Dak2"/>
    <property type="match status" value="1"/>
</dbReference>
<evidence type="ECO:0000313" key="5">
    <source>
        <dbReference type="Proteomes" id="UP000629870"/>
    </source>
</evidence>
<evidence type="ECO:0000313" key="3">
    <source>
        <dbReference type="EMBL" id="TNM72797.1"/>
    </source>
</evidence>
<proteinExistence type="predicted"/>
<dbReference type="InterPro" id="IPR004007">
    <property type="entry name" value="DhaL_dom"/>
</dbReference>
<gene>
    <name evidence="3" type="ORF">FHR04_02970</name>
    <name evidence="2" type="ORF">HNQ04_000713</name>
</gene>
<dbReference type="RefSeq" id="WP_139400648.1">
    <property type="nucleotide sequence ID" value="NZ_JACHEW010000003.1"/>
</dbReference>
<dbReference type="Gene3D" id="1.25.40.340">
    <property type="match status" value="1"/>
</dbReference>
<dbReference type="EMBL" id="VDMO01000002">
    <property type="protein sequence ID" value="TNM72797.1"/>
    <property type="molecule type" value="Genomic_DNA"/>
</dbReference>
<reference evidence="2 5" key="2">
    <citation type="submission" date="2020-08" db="EMBL/GenBank/DDBJ databases">
        <title>Genomic Encyclopedia of Type Strains, Phase IV (KMG-IV): sequencing the most valuable type-strain genomes for metagenomic binning, comparative biology and taxonomic classification.</title>
        <authorList>
            <person name="Goeker M."/>
        </authorList>
    </citation>
    <scope>NUCLEOTIDE SEQUENCE [LARGE SCALE GENOMIC DNA]</scope>
    <source>
        <strain evidence="2 5">DSM 12027</strain>
    </source>
</reference>
<dbReference type="SMART" id="SM01120">
    <property type="entry name" value="Dak2"/>
    <property type="match status" value="1"/>
</dbReference>
<dbReference type="Proteomes" id="UP000629870">
    <property type="component" value="Unassembled WGS sequence"/>
</dbReference>
<dbReference type="SUPFAM" id="SSF101473">
    <property type="entry name" value="DhaL-like"/>
    <property type="match status" value="1"/>
</dbReference>